<proteinExistence type="predicted"/>
<accession>A0A815HE83</accession>
<sequence>MSTFGISMVDYLSSTKFRLESDFRVGGPPSLAEFLPEGEEPNWRSIEDAIR</sequence>
<comment type="caution">
    <text evidence="1">The sequence shown here is derived from an EMBL/GenBank/DDBJ whole genome shotgun (WGS) entry which is preliminary data.</text>
</comment>
<name>A0A815HE83_9BILA</name>
<dbReference type="Proteomes" id="UP000681722">
    <property type="component" value="Unassembled WGS sequence"/>
</dbReference>
<evidence type="ECO:0000313" key="1">
    <source>
        <dbReference type="EMBL" id="CAF1352961.1"/>
    </source>
</evidence>
<feature type="non-terminal residue" evidence="1">
    <location>
        <position position="51"/>
    </location>
</feature>
<evidence type="ECO:0000313" key="3">
    <source>
        <dbReference type="Proteomes" id="UP000663829"/>
    </source>
</evidence>
<dbReference type="AlphaFoldDB" id="A0A815HE83"/>
<gene>
    <name evidence="1" type="ORF">GPM918_LOCUS31003</name>
    <name evidence="2" type="ORF">SRO942_LOCUS31636</name>
</gene>
<protein>
    <submittedName>
        <fullName evidence="1">Uncharacterized protein</fullName>
    </submittedName>
</protein>
<reference evidence="1" key="1">
    <citation type="submission" date="2021-02" db="EMBL/GenBank/DDBJ databases">
        <authorList>
            <person name="Nowell W R."/>
        </authorList>
    </citation>
    <scope>NUCLEOTIDE SEQUENCE</scope>
</reference>
<evidence type="ECO:0000313" key="2">
    <source>
        <dbReference type="EMBL" id="CAF4224525.1"/>
    </source>
</evidence>
<dbReference type="EMBL" id="CAJOBC010065484">
    <property type="protein sequence ID" value="CAF4224525.1"/>
    <property type="molecule type" value="Genomic_DNA"/>
</dbReference>
<dbReference type="Proteomes" id="UP000663829">
    <property type="component" value="Unassembled WGS sequence"/>
</dbReference>
<dbReference type="EMBL" id="CAJNOQ010015004">
    <property type="protein sequence ID" value="CAF1352961.1"/>
    <property type="molecule type" value="Genomic_DNA"/>
</dbReference>
<keyword evidence="3" id="KW-1185">Reference proteome</keyword>
<organism evidence="1 3">
    <name type="scientific">Didymodactylos carnosus</name>
    <dbReference type="NCBI Taxonomy" id="1234261"/>
    <lineage>
        <taxon>Eukaryota</taxon>
        <taxon>Metazoa</taxon>
        <taxon>Spiralia</taxon>
        <taxon>Gnathifera</taxon>
        <taxon>Rotifera</taxon>
        <taxon>Eurotatoria</taxon>
        <taxon>Bdelloidea</taxon>
        <taxon>Philodinida</taxon>
        <taxon>Philodinidae</taxon>
        <taxon>Didymodactylos</taxon>
    </lineage>
</organism>